<dbReference type="Proteomes" id="UP001241848">
    <property type="component" value="Unassembled WGS sequence"/>
</dbReference>
<accession>A0ABT9FVP3</accession>
<comment type="caution">
    <text evidence="2">The sequence shown here is derived from an EMBL/GenBank/DDBJ whole genome shotgun (WGS) entry which is preliminary data.</text>
</comment>
<sequence>MKDIRKQVLLFTADATVESYLSDQLVSSLKGTKEMGDAFEAFLSNFETVYHFNGQHQVSINGNKAEGTLYCLVDLISVEDDKKMKTTSGVYYRDEYVCENGKWLIAKRTSTFAWQDRQAINS</sequence>
<dbReference type="Gene3D" id="3.10.450.50">
    <property type="match status" value="1"/>
</dbReference>
<name>A0ABT9FVP3_9BACL</name>
<dbReference type="RefSeq" id="WP_305756382.1">
    <property type="nucleotide sequence ID" value="NZ_JAPCKK010000030.1"/>
</dbReference>
<evidence type="ECO:0000313" key="3">
    <source>
        <dbReference type="Proteomes" id="UP001241848"/>
    </source>
</evidence>
<feature type="domain" description="SnoaL-like" evidence="1">
    <location>
        <begin position="10"/>
        <end position="109"/>
    </location>
</feature>
<proteinExistence type="predicted"/>
<gene>
    <name evidence="2" type="ORF">OIN60_18730</name>
</gene>
<dbReference type="InterPro" id="IPR037401">
    <property type="entry name" value="SnoaL-like"/>
</dbReference>
<dbReference type="Pfam" id="PF13577">
    <property type="entry name" value="SnoaL_4"/>
    <property type="match status" value="1"/>
</dbReference>
<reference evidence="2 3" key="1">
    <citation type="submission" date="2022-10" db="EMBL/GenBank/DDBJ databases">
        <title>Paenibacillus description and whole genome data of maize root bacterial community.</title>
        <authorList>
            <person name="Marton D."/>
            <person name="Farkas M."/>
            <person name="Cserhati M."/>
        </authorList>
    </citation>
    <scope>NUCLEOTIDE SEQUENCE [LARGE SCALE GENOMIC DNA]</scope>
    <source>
        <strain evidence="2 3">P96</strain>
    </source>
</reference>
<evidence type="ECO:0000313" key="2">
    <source>
        <dbReference type="EMBL" id="MDP4098770.1"/>
    </source>
</evidence>
<protein>
    <submittedName>
        <fullName evidence="2">Nuclear transport factor 2 family protein</fullName>
    </submittedName>
</protein>
<keyword evidence="3" id="KW-1185">Reference proteome</keyword>
<evidence type="ECO:0000259" key="1">
    <source>
        <dbReference type="Pfam" id="PF13577"/>
    </source>
</evidence>
<dbReference type="EMBL" id="JAPCKK010000030">
    <property type="protein sequence ID" value="MDP4098770.1"/>
    <property type="molecule type" value="Genomic_DNA"/>
</dbReference>
<dbReference type="SUPFAM" id="SSF54427">
    <property type="entry name" value="NTF2-like"/>
    <property type="match status" value="1"/>
</dbReference>
<dbReference type="InterPro" id="IPR032710">
    <property type="entry name" value="NTF2-like_dom_sf"/>
</dbReference>
<organism evidence="2 3">
    <name type="scientific">Paenibacillus zeirhizosphaerae</name>
    <dbReference type="NCBI Taxonomy" id="2987519"/>
    <lineage>
        <taxon>Bacteria</taxon>
        <taxon>Bacillati</taxon>
        <taxon>Bacillota</taxon>
        <taxon>Bacilli</taxon>
        <taxon>Bacillales</taxon>
        <taxon>Paenibacillaceae</taxon>
        <taxon>Paenibacillus</taxon>
    </lineage>
</organism>